<gene>
    <name evidence="2" type="ORF">SO802_033846</name>
</gene>
<reference evidence="2 3" key="1">
    <citation type="submission" date="2024-01" db="EMBL/GenBank/DDBJ databases">
        <title>A telomere-to-telomere, gap-free genome of sweet tea (Lithocarpus litseifolius).</title>
        <authorList>
            <person name="Zhou J."/>
        </authorList>
    </citation>
    <scope>NUCLEOTIDE SEQUENCE [LARGE SCALE GENOMIC DNA]</scope>
    <source>
        <strain evidence="2">Zhou-2022a</strain>
        <tissue evidence="2">Leaf</tissue>
    </source>
</reference>
<proteinExistence type="predicted"/>
<evidence type="ECO:0000313" key="3">
    <source>
        <dbReference type="Proteomes" id="UP001459277"/>
    </source>
</evidence>
<comment type="caution">
    <text evidence="2">The sequence shown here is derived from an EMBL/GenBank/DDBJ whole genome shotgun (WGS) entry which is preliminary data.</text>
</comment>
<dbReference type="AlphaFoldDB" id="A0AAW2BEF0"/>
<dbReference type="Proteomes" id="UP001459277">
    <property type="component" value="Unassembled WGS sequence"/>
</dbReference>
<feature type="region of interest" description="Disordered" evidence="1">
    <location>
        <begin position="27"/>
        <end position="91"/>
    </location>
</feature>
<feature type="compositionally biased region" description="Polar residues" evidence="1">
    <location>
        <begin position="59"/>
        <end position="77"/>
    </location>
</feature>
<keyword evidence="3" id="KW-1185">Reference proteome</keyword>
<dbReference type="EMBL" id="JAZDWU010000012">
    <property type="protein sequence ID" value="KAK9984321.1"/>
    <property type="molecule type" value="Genomic_DNA"/>
</dbReference>
<evidence type="ECO:0000256" key="1">
    <source>
        <dbReference type="SAM" id="MobiDB-lite"/>
    </source>
</evidence>
<sequence>MEAGAAKKNKNVQKVATLAVTAIREGKFQLPRPGEKRKFSMGISPQTFRTVTCPKETPNRPSSSITHPVSSNHSRASSRGKGPLTPPPKRPLLVHDASFAMKQALSIIRKEYIDDCDVYTLASIGEFGLHDLTKAMVRMKTLEMRCGDYEDQLVGFRKR</sequence>
<name>A0AAW2BEF0_9ROSI</name>
<protein>
    <submittedName>
        <fullName evidence="2">Uncharacterized protein</fullName>
    </submittedName>
</protein>
<evidence type="ECO:0000313" key="2">
    <source>
        <dbReference type="EMBL" id="KAK9984321.1"/>
    </source>
</evidence>
<organism evidence="2 3">
    <name type="scientific">Lithocarpus litseifolius</name>
    <dbReference type="NCBI Taxonomy" id="425828"/>
    <lineage>
        <taxon>Eukaryota</taxon>
        <taxon>Viridiplantae</taxon>
        <taxon>Streptophyta</taxon>
        <taxon>Embryophyta</taxon>
        <taxon>Tracheophyta</taxon>
        <taxon>Spermatophyta</taxon>
        <taxon>Magnoliopsida</taxon>
        <taxon>eudicotyledons</taxon>
        <taxon>Gunneridae</taxon>
        <taxon>Pentapetalae</taxon>
        <taxon>rosids</taxon>
        <taxon>fabids</taxon>
        <taxon>Fagales</taxon>
        <taxon>Fagaceae</taxon>
        <taxon>Lithocarpus</taxon>
    </lineage>
</organism>
<accession>A0AAW2BEF0</accession>